<protein>
    <recommendedName>
        <fullName evidence="4">F-box domain-containing protein</fullName>
    </recommendedName>
</protein>
<dbReference type="AlphaFoldDB" id="A0A0D7AI19"/>
<evidence type="ECO:0008006" key="4">
    <source>
        <dbReference type="Google" id="ProtNLM"/>
    </source>
</evidence>
<evidence type="ECO:0000313" key="2">
    <source>
        <dbReference type="EMBL" id="KIY49970.1"/>
    </source>
</evidence>
<feature type="region of interest" description="Disordered" evidence="1">
    <location>
        <begin position="399"/>
        <end position="423"/>
    </location>
</feature>
<dbReference type="Gene3D" id="3.80.10.10">
    <property type="entry name" value="Ribonuclease Inhibitor"/>
    <property type="match status" value="1"/>
</dbReference>
<dbReference type="SUPFAM" id="SSF52047">
    <property type="entry name" value="RNI-like"/>
    <property type="match status" value="1"/>
</dbReference>
<proteinExistence type="predicted"/>
<dbReference type="EMBL" id="KN881696">
    <property type="protein sequence ID" value="KIY49970.1"/>
    <property type="molecule type" value="Genomic_DNA"/>
</dbReference>
<name>A0A0D7AI19_9AGAR</name>
<evidence type="ECO:0000256" key="1">
    <source>
        <dbReference type="SAM" id="MobiDB-lite"/>
    </source>
</evidence>
<organism evidence="2 3">
    <name type="scientific">Fistulina hepatica ATCC 64428</name>
    <dbReference type="NCBI Taxonomy" id="1128425"/>
    <lineage>
        <taxon>Eukaryota</taxon>
        <taxon>Fungi</taxon>
        <taxon>Dikarya</taxon>
        <taxon>Basidiomycota</taxon>
        <taxon>Agaricomycotina</taxon>
        <taxon>Agaricomycetes</taxon>
        <taxon>Agaricomycetidae</taxon>
        <taxon>Agaricales</taxon>
        <taxon>Fistulinaceae</taxon>
        <taxon>Fistulina</taxon>
    </lineage>
</organism>
<dbReference type="InterPro" id="IPR032675">
    <property type="entry name" value="LRR_dom_sf"/>
</dbReference>
<sequence>MHYALLIDELIRKIFDDCFDINGNLASVSRCCKAWSVPALDRQWRVLPSLLPLLRVLPTFECVEGIYVGHKTLHRLPQAINYLYQTIRGQPSTTEISRFHGYATRVRILTHRQNFNIDPSILTSLTVDGCLLPNLTSLHTLASCRQTFLDSPRLRSIDLDLGFRTRRSPIEDTTACYRVARIRPDISRLSIRGTASDSINTLISRLSGVSSLSLKLGSSLLPGTVADVASFSQLRDMELHAAHIGADDISLPFVSFSSLRTLRLTASCSVIHKILSFLPQNTIQTLRLDISDARIKKSTWADMLQLLSQCTADSLTHLGVDWHADLDEYQTFLQDRDFAGSYVTHPTLASLEPAHELRHLRSLSLDMTLPLRFCDKDVERLCQWWPYLEHLDLGSVPTPHCGAGGENREGSDDNGDSQPTGQAVRPSLLSADMLGIIAAGLPFLSSLAAPLDVSLPRELPAIHHHALEQVMNTCYLQVDANVDASTFVQFLHALFPRLMSIRGL</sequence>
<gene>
    <name evidence="2" type="ORF">FISHEDRAFT_72197</name>
</gene>
<keyword evidence="3" id="KW-1185">Reference proteome</keyword>
<accession>A0A0D7AI19</accession>
<reference evidence="2 3" key="1">
    <citation type="journal article" date="2015" name="Fungal Genet. Biol.">
        <title>Evolution of novel wood decay mechanisms in Agaricales revealed by the genome sequences of Fistulina hepatica and Cylindrobasidium torrendii.</title>
        <authorList>
            <person name="Floudas D."/>
            <person name="Held B.W."/>
            <person name="Riley R."/>
            <person name="Nagy L.G."/>
            <person name="Koehler G."/>
            <person name="Ransdell A.S."/>
            <person name="Younus H."/>
            <person name="Chow J."/>
            <person name="Chiniquy J."/>
            <person name="Lipzen A."/>
            <person name="Tritt A."/>
            <person name="Sun H."/>
            <person name="Haridas S."/>
            <person name="LaButti K."/>
            <person name="Ohm R.A."/>
            <person name="Kues U."/>
            <person name="Blanchette R.A."/>
            <person name="Grigoriev I.V."/>
            <person name="Minto R.E."/>
            <person name="Hibbett D.S."/>
        </authorList>
    </citation>
    <scope>NUCLEOTIDE SEQUENCE [LARGE SCALE GENOMIC DNA]</scope>
    <source>
        <strain evidence="2 3">ATCC 64428</strain>
    </source>
</reference>
<dbReference type="OrthoDB" id="2663142at2759"/>
<evidence type="ECO:0000313" key="3">
    <source>
        <dbReference type="Proteomes" id="UP000054144"/>
    </source>
</evidence>
<dbReference type="Proteomes" id="UP000054144">
    <property type="component" value="Unassembled WGS sequence"/>
</dbReference>